<dbReference type="RefSeq" id="WP_345040585.1">
    <property type="nucleotide sequence ID" value="NZ_BAABBA010000008.1"/>
</dbReference>
<evidence type="ECO:0000313" key="2">
    <source>
        <dbReference type="EMBL" id="GAA4287657.1"/>
    </source>
</evidence>
<organism evidence="2 3">
    <name type="scientific">Georgenia daeguensis</name>
    <dbReference type="NCBI Taxonomy" id="908355"/>
    <lineage>
        <taxon>Bacteria</taxon>
        <taxon>Bacillati</taxon>
        <taxon>Actinomycetota</taxon>
        <taxon>Actinomycetes</taxon>
        <taxon>Micrococcales</taxon>
        <taxon>Bogoriellaceae</taxon>
        <taxon>Georgenia</taxon>
    </lineage>
</organism>
<reference evidence="3" key="1">
    <citation type="journal article" date="2019" name="Int. J. Syst. Evol. Microbiol.">
        <title>The Global Catalogue of Microorganisms (GCM) 10K type strain sequencing project: providing services to taxonomists for standard genome sequencing and annotation.</title>
        <authorList>
            <consortium name="The Broad Institute Genomics Platform"/>
            <consortium name="The Broad Institute Genome Sequencing Center for Infectious Disease"/>
            <person name="Wu L."/>
            <person name="Ma J."/>
        </authorList>
    </citation>
    <scope>NUCLEOTIDE SEQUENCE [LARGE SCALE GENOMIC DNA]</scope>
    <source>
        <strain evidence="3">JCM 17459</strain>
    </source>
</reference>
<proteinExistence type="predicted"/>
<dbReference type="InterPro" id="IPR041482">
    <property type="entry name" value="LSDAT_prok"/>
</dbReference>
<dbReference type="EMBL" id="BAABBA010000008">
    <property type="protein sequence ID" value="GAA4287657.1"/>
    <property type="molecule type" value="Genomic_DNA"/>
</dbReference>
<feature type="domain" description="LSDAT prokaryote" evidence="1">
    <location>
        <begin position="26"/>
        <end position="217"/>
    </location>
</feature>
<comment type="caution">
    <text evidence="2">The sequence shown here is derived from an EMBL/GenBank/DDBJ whole genome shotgun (WGS) entry which is preliminary data.</text>
</comment>
<keyword evidence="3" id="KW-1185">Reference proteome</keyword>
<dbReference type="Pfam" id="PF18171">
    <property type="entry name" value="LSDAT_prok"/>
    <property type="match status" value="1"/>
</dbReference>
<evidence type="ECO:0000259" key="1">
    <source>
        <dbReference type="Pfam" id="PF18171"/>
    </source>
</evidence>
<sequence>MTRLEQVSSIADLRAALAPLAGATGRPVLVLVGGAGGMDAEQEGAVRGVLADHVVPVLASTGAVVVDGGTDSGVMRAMGAAHHAAGGTFPLVGVVARGTVTLPGDGAGAPDAAAVDPHHDLVLVVPGETWGDESRWLDEAATALAQRRPSVTLVINGGPVALDDVELSLARGRPVVVLAGTGRLADDVATAGDGSTEAVRKVAGSPLTQLVRLGDDDAAVGAVLRGALTRPEAW</sequence>
<accession>A0ABP8EUI3</accession>
<evidence type="ECO:0000313" key="3">
    <source>
        <dbReference type="Proteomes" id="UP001499841"/>
    </source>
</evidence>
<dbReference type="Gene3D" id="3.40.50.450">
    <property type="match status" value="1"/>
</dbReference>
<protein>
    <recommendedName>
        <fullName evidence="1">LSDAT prokaryote domain-containing protein</fullName>
    </recommendedName>
</protein>
<gene>
    <name evidence="2" type="ORF">GCM10022262_20160</name>
</gene>
<name>A0ABP8EUI3_9MICO</name>
<dbReference type="Proteomes" id="UP001499841">
    <property type="component" value="Unassembled WGS sequence"/>
</dbReference>